<dbReference type="PANTHER" id="PTHR32092:SF5">
    <property type="entry name" value="6-PHOSPHO-BETA-GLUCOSIDASE"/>
    <property type="match status" value="1"/>
</dbReference>
<dbReference type="InterPro" id="IPR015955">
    <property type="entry name" value="Lactate_DH/Glyco_Ohase_4_C"/>
</dbReference>
<evidence type="ECO:0000256" key="3">
    <source>
        <dbReference type="ARBA" id="ARBA00022801"/>
    </source>
</evidence>
<dbReference type="Pfam" id="PF02056">
    <property type="entry name" value="Glyco_hydro_4"/>
    <property type="match status" value="1"/>
</dbReference>
<evidence type="ECO:0000313" key="10">
    <source>
        <dbReference type="Proteomes" id="UP000831782"/>
    </source>
</evidence>
<evidence type="ECO:0000313" key="9">
    <source>
        <dbReference type="EMBL" id="UOQ46704.1"/>
    </source>
</evidence>
<dbReference type="InterPro" id="IPR019802">
    <property type="entry name" value="GlycHydrolase_4_CS"/>
</dbReference>
<comment type="cofactor">
    <cofactor evidence="7">
        <name>NAD(+)</name>
        <dbReference type="ChEBI" id="CHEBI:57540"/>
    </cofactor>
    <text evidence="7">Binds 1 NAD(+) per subunit.</text>
</comment>
<keyword evidence="4 7" id="KW-0520">NAD</keyword>
<dbReference type="InterPro" id="IPR001088">
    <property type="entry name" value="Glyco_hydro_4"/>
</dbReference>
<comment type="similarity">
    <text evidence="1 7">Belongs to the glycosyl hydrolase 4 family.</text>
</comment>
<gene>
    <name evidence="9" type="ORF">MUN88_11375</name>
</gene>
<dbReference type="EMBL" id="CP095072">
    <property type="protein sequence ID" value="UOQ46704.1"/>
    <property type="molecule type" value="Genomic_DNA"/>
</dbReference>
<keyword evidence="10" id="KW-1185">Reference proteome</keyword>
<evidence type="ECO:0000256" key="2">
    <source>
        <dbReference type="ARBA" id="ARBA00022723"/>
    </source>
</evidence>
<dbReference type="Gene3D" id="3.40.50.720">
    <property type="entry name" value="NAD(P)-binding Rossmann-like Domain"/>
    <property type="match status" value="1"/>
</dbReference>
<name>A0ABY4EQH5_9BACI</name>
<evidence type="ECO:0000256" key="1">
    <source>
        <dbReference type="ARBA" id="ARBA00010141"/>
    </source>
</evidence>
<evidence type="ECO:0000256" key="7">
    <source>
        <dbReference type="RuleBase" id="RU361152"/>
    </source>
</evidence>
<sequence>MTLKLVVIGGGSSYTPEIIEGVLKRHHQLSFTEIVLVDIEEGKEKVKIIADLAKRMIQQEKKEIKLSWTLDLEYALREAEFVTTQIRVGGLDARERDERIPLSHGFIGQETNGAGGILKAFRTFPVMLQIAEAVHRICPEAWMINFTNPAGIITEALLKYSTHKKVIGVCNIPYHMQQSAAEILEVNADQVLVEFIGLNHFVFGRRVEVNGIDYTEELTERLDHNHAKYSPANIIHLGSSKAFMQNMKLIPNPYHQYYYQTKDMLATQQRAYKNGETRAKAVKQLEKQLFAIYQDSALTKKPEQLEERGGAFYSEVACRLMDSLYNNRKDIQTVNTLNNGAIKELPDDAVIEVNCFITKDGPEPITIVSLPMAVKGDILQMKAFEELVIEAGISGDYHQAYQAFLANPLIKDEKRAKALLDEMLAANHKELPQFMIGG</sequence>
<dbReference type="InterPro" id="IPR036291">
    <property type="entry name" value="NAD(P)-bd_dom_sf"/>
</dbReference>
<dbReference type="SUPFAM" id="SSF51735">
    <property type="entry name" value="NAD(P)-binding Rossmann-fold domains"/>
    <property type="match status" value="1"/>
</dbReference>
<dbReference type="Pfam" id="PF11975">
    <property type="entry name" value="Glyco_hydro_4C"/>
    <property type="match status" value="1"/>
</dbReference>
<dbReference type="CDD" id="cd05296">
    <property type="entry name" value="GH4_P_beta_glucosidase"/>
    <property type="match status" value="1"/>
</dbReference>
<keyword evidence="5" id="KW-0464">Manganese</keyword>
<dbReference type="PANTHER" id="PTHR32092">
    <property type="entry name" value="6-PHOSPHO-BETA-GLUCOSIDASE-RELATED"/>
    <property type="match status" value="1"/>
</dbReference>
<dbReference type="SUPFAM" id="SSF56327">
    <property type="entry name" value="LDH C-terminal domain-like"/>
    <property type="match status" value="1"/>
</dbReference>
<keyword evidence="3 7" id="KW-0378">Hydrolase</keyword>
<dbReference type="Proteomes" id="UP000831782">
    <property type="component" value="Chromosome"/>
</dbReference>
<dbReference type="PROSITE" id="PS01324">
    <property type="entry name" value="GLYCOSYL_HYDROL_F4"/>
    <property type="match status" value="1"/>
</dbReference>
<organism evidence="9 10">
    <name type="scientific">Gracilibacillus caseinilyticus</name>
    <dbReference type="NCBI Taxonomy" id="2932256"/>
    <lineage>
        <taxon>Bacteria</taxon>
        <taxon>Bacillati</taxon>
        <taxon>Bacillota</taxon>
        <taxon>Bacilli</taxon>
        <taxon>Bacillales</taxon>
        <taxon>Bacillaceae</taxon>
        <taxon>Gracilibacillus</taxon>
    </lineage>
</organism>
<dbReference type="Gene3D" id="3.90.110.10">
    <property type="entry name" value="Lactate dehydrogenase/glycoside hydrolase, family 4, C-terminal"/>
    <property type="match status" value="1"/>
</dbReference>
<dbReference type="PRINTS" id="PR00732">
    <property type="entry name" value="GLHYDRLASE4"/>
</dbReference>
<reference evidence="9 10" key="1">
    <citation type="submission" date="2022-04" db="EMBL/GenBank/DDBJ databases">
        <title>Gracilibacillus sp. isolated from saltern.</title>
        <authorList>
            <person name="Won M."/>
            <person name="Lee C.-M."/>
            <person name="Woen H.-Y."/>
            <person name="Kwon S.-W."/>
        </authorList>
    </citation>
    <scope>NUCLEOTIDE SEQUENCE [LARGE SCALE GENOMIC DNA]</scope>
    <source>
        <strain evidence="9 10">SSWR10-1</strain>
    </source>
</reference>
<dbReference type="RefSeq" id="WP_244715092.1">
    <property type="nucleotide sequence ID" value="NZ_CP095072.1"/>
</dbReference>
<proteinExistence type="inferred from homology"/>
<feature type="domain" description="Glycosyl hydrolase family 4 C-terminal" evidence="8">
    <location>
        <begin position="195"/>
        <end position="410"/>
    </location>
</feature>
<accession>A0ABY4EQH5</accession>
<evidence type="ECO:0000256" key="5">
    <source>
        <dbReference type="ARBA" id="ARBA00023211"/>
    </source>
</evidence>
<keyword evidence="6 7" id="KW-0326">Glycosidase</keyword>
<keyword evidence="2" id="KW-0479">Metal-binding</keyword>
<protein>
    <submittedName>
        <fullName evidence="9">6-phospho-beta-glucosidase</fullName>
    </submittedName>
</protein>
<dbReference type="InterPro" id="IPR022616">
    <property type="entry name" value="Glyco_hydro_4_C"/>
</dbReference>
<evidence type="ECO:0000256" key="6">
    <source>
        <dbReference type="ARBA" id="ARBA00023295"/>
    </source>
</evidence>
<evidence type="ECO:0000256" key="4">
    <source>
        <dbReference type="ARBA" id="ARBA00023027"/>
    </source>
</evidence>
<evidence type="ECO:0000259" key="8">
    <source>
        <dbReference type="Pfam" id="PF11975"/>
    </source>
</evidence>